<dbReference type="STRING" id="1507870.A0A1V8T653"/>
<dbReference type="EMBL" id="NAJO01000016">
    <property type="protein sequence ID" value="OQO06774.1"/>
    <property type="molecule type" value="Genomic_DNA"/>
</dbReference>
<keyword evidence="3" id="KW-1185">Reference proteome</keyword>
<name>A0A1V8T653_9PEZI</name>
<organism evidence="2 3">
    <name type="scientific">Cryoendolithus antarcticus</name>
    <dbReference type="NCBI Taxonomy" id="1507870"/>
    <lineage>
        <taxon>Eukaryota</taxon>
        <taxon>Fungi</taxon>
        <taxon>Dikarya</taxon>
        <taxon>Ascomycota</taxon>
        <taxon>Pezizomycotina</taxon>
        <taxon>Dothideomycetes</taxon>
        <taxon>Dothideomycetidae</taxon>
        <taxon>Cladosporiales</taxon>
        <taxon>Cladosporiaceae</taxon>
        <taxon>Cryoendolithus</taxon>
    </lineage>
</organism>
<dbReference type="Proteomes" id="UP000192596">
    <property type="component" value="Unassembled WGS sequence"/>
</dbReference>
<evidence type="ECO:0000313" key="3">
    <source>
        <dbReference type="Proteomes" id="UP000192596"/>
    </source>
</evidence>
<evidence type="ECO:0000313" key="2">
    <source>
        <dbReference type="EMBL" id="OQO06774.1"/>
    </source>
</evidence>
<evidence type="ECO:0000256" key="1">
    <source>
        <dbReference type="SAM" id="MobiDB-lite"/>
    </source>
</evidence>
<dbReference type="InterPro" id="IPR052349">
    <property type="entry name" value="Metallo-hydrolase_Enzymes"/>
</dbReference>
<comment type="caution">
    <text evidence="2">The sequence shown here is derived from an EMBL/GenBank/DDBJ whole genome shotgun (WGS) entry which is preliminary data.</text>
</comment>
<feature type="compositionally biased region" description="Polar residues" evidence="1">
    <location>
        <begin position="23"/>
        <end position="43"/>
    </location>
</feature>
<gene>
    <name evidence="2" type="ORF">B0A48_08562</name>
</gene>
<reference evidence="3" key="1">
    <citation type="submission" date="2017-03" db="EMBL/GenBank/DDBJ databases">
        <title>Genomes of endolithic fungi from Antarctica.</title>
        <authorList>
            <person name="Coleine C."/>
            <person name="Masonjones S."/>
            <person name="Stajich J.E."/>
        </authorList>
    </citation>
    <scope>NUCLEOTIDE SEQUENCE [LARGE SCALE GENOMIC DNA]</scope>
    <source>
        <strain evidence="3">CCFEE 5527</strain>
    </source>
</reference>
<evidence type="ECO:0008006" key="4">
    <source>
        <dbReference type="Google" id="ProtNLM"/>
    </source>
</evidence>
<dbReference type="PANTHER" id="PTHR32027:SF0">
    <property type="entry name" value="CYTOSINE DEAMINASE"/>
    <property type="match status" value="1"/>
</dbReference>
<dbReference type="AlphaFoldDB" id="A0A1V8T653"/>
<dbReference type="PANTHER" id="PTHR32027">
    <property type="entry name" value="CYTOSINE DEAMINASE"/>
    <property type="match status" value="1"/>
</dbReference>
<dbReference type="InParanoid" id="A0A1V8T653"/>
<sequence>MAQAFLATHGIDLDAELAKMQSPDANPQSSPNLPATATQSSTGLPIHPTTLPTSIRNVSLPSRPGTHDVTLNPNTGKITYIGAHDPEIALLNLANQEYGNAALLAPSLCHPHIHIDKAYLLSHPSHSKHQITEGTFSEALHITNLAKAAFTTQDLLERGQRVVDESVAAGVTHMRAFVEVDAIVGFKCLEAGLELKRLAEREGKMRVQICAFAQLPLFSDSQTNSWSEEAKFHDSEAEKIRSLMREAAANPEVEVLGSTPYVEADDERAKRNVEWIVDLSVEFDKHLDLHLDYNLNSSSEPLIHHVVATLHAAHWTEKTTDKTIVIGHATRLTLFSAQEWTDLKIAIGDLPLHFVGLPTSDLYMLRTPERTRGTLDVISMIREHGLNACLGVNNVGNAFTPQGTCDPLSLASAGVGIYSAGTMKDAEVLYGGVSTRAKAAIGFGSIAGNPIGEDGSKEGEIRVGDPADVLLFGSEKQNWRTRKSVAEAVYFYDCCRGRRGFLGGKATS</sequence>
<feature type="region of interest" description="Disordered" evidence="1">
    <location>
        <begin position="21"/>
        <end position="52"/>
    </location>
</feature>
<dbReference type="SUPFAM" id="SSF51556">
    <property type="entry name" value="Metallo-dependent hydrolases"/>
    <property type="match status" value="1"/>
</dbReference>
<dbReference type="OrthoDB" id="10266980at2759"/>
<dbReference type="InterPro" id="IPR032466">
    <property type="entry name" value="Metal_Hydrolase"/>
</dbReference>
<dbReference type="GO" id="GO:0016814">
    <property type="term" value="F:hydrolase activity, acting on carbon-nitrogen (but not peptide) bonds, in cyclic amidines"/>
    <property type="evidence" value="ECO:0007669"/>
    <property type="project" value="TreeGrafter"/>
</dbReference>
<dbReference type="Gene3D" id="3.20.20.140">
    <property type="entry name" value="Metal-dependent hydrolases"/>
    <property type="match status" value="1"/>
</dbReference>
<proteinExistence type="predicted"/>
<accession>A0A1V8T653</accession>
<protein>
    <recommendedName>
        <fullName evidence="4">Amidohydrolase-related domain-containing protein</fullName>
    </recommendedName>
</protein>